<accession>A0A2A4JJ53</accession>
<reference evidence="2" key="1">
    <citation type="submission" date="2017-09" db="EMBL/GenBank/DDBJ databases">
        <title>Contemporary evolution of a Lepidopteran species, Heliothis virescens, in response to modern agricultural practices.</title>
        <authorList>
            <person name="Fritz M.L."/>
            <person name="Deyonke A.M."/>
            <person name="Papanicolaou A."/>
            <person name="Micinski S."/>
            <person name="Westbrook J."/>
            <person name="Gould F."/>
        </authorList>
    </citation>
    <scope>NUCLEOTIDE SEQUENCE [LARGE SCALE GENOMIC DNA]</scope>
    <source>
        <strain evidence="2">HvINT-</strain>
        <tissue evidence="2">Whole body</tissue>
    </source>
</reference>
<evidence type="ECO:0000313" key="2">
    <source>
        <dbReference type="EMBL" id="PCG71440.1"/>
    </source>
</evidence>
<sequence length="67" mass="7008">MFAKIFALFALLAVAFAAPNPKPQLVTYSAGLDYGYVPAAGVAPSVYSAYSPVAYSAYPAAPTVYVR</sequence>
<gene>
    <name evidence="2" type="ORF">B5V51_1864</name>
</gene>
<name>A0A2A4JJ53_HELVI</name>
<comment type="caution">
    <text evidence="2">The sequence shown here is derived from an EMBL/GenBank/DDBJ whole genome shotgun (WGS) entry which is preliminary data.</text>
</comment>
<dbReference type="EMBL" id="NWSH01001390">
    <property type="protein sequence ID" value="PCG71440.1"/>
    <property type="molecule type" value="Genomic_DNA"/>
</dbReference>
<protein>
    <recommendedName>
        <fullName evidence="3">Cuticle protein</fullName>
    </recommendedName>
</protein>
<organism evidence="2">
    <name type="scientific">Heliothis virescens</name>
    <name type="common">Tobacco budworm moth</name>
    <dbReference type="NCBI Taxonomy" id="7102"/>
    <lineage>
        <taxon>Eukaryota</taxon>
        <taxon>Metazoa</taxon>
        <taxon>Ecdysozoa</taxon>
        <taxon>Arthropoda</taxon>
        <taxon>Hexapoda</taxon>
        <taxon>Insecta</taxon>
        <taxon>Pterygota</taxon>
        <taxon>Neoptera</taxon>
        <taxon>Endopterygota</taxon>
        <taxon>Lepidoptera</taxon>
        <taxon>Glossata</taxon>
        <taxon>Ditrysia</taxon>
        <taxon>Noctuoidea</taxon>
        <taxon>Noctuidae</taxon>
        <taxon>Heliothinae</taxon>
        <taxon>Heliothis</taxon>
    </lineage>
</organism>
<feature type="signal peptide" evidence="1">
    <location>
        <begin position="1"/>
        <end position="17"/>
    </location>
</feature>
<proteinExistence type="predicted"/>
<feature type="chain" id="PRO_5012291467" description="Cuticle protein" evidence="1">
    <location>
        <begin position="18"/>
        <end position="67"/>
    </location>
</feature>
<keyword evidence="1" id="KW-0732">Signal</keyword>
<dbReference type="AlphaFoldDB" id="A0A2A4JJ53"/>
<evidence type="ECO:0008006" key="3">
    <source>
        <dbReference type="Google" id="ProtNLM"/>
    </source>
</evidence>
<evidence type="ECO:0000256" key="1">
    <source>
        <dbReference type="SAM" id="SignalP"/>
    </source>
</evidence>